<dbReference type="Proteomes" id="UP000779507">
    <property type="component" value="Unassembled WGS sequence"/>
</dbReference>
<dbReference type="SUPFAM" id="SSF56784">
    <property type="entry name" value="HAD-like"/>
    <property type="match status" value="1"/>
</dbReference>
<reference evidence="1 2" key="1">
    <citation type="submission" date="2020-05" db="EMBL/GenBank/DDBJ databases">
        <title>Genomic Encyclopedia of Type Strains, Phase IV (KMG-V): Genome sequencing to study the core and pangenomes of soil and plant-associated prokaryotes.</title>
        <authorList>
            <person name="Whitman W."/>
        </authorList>
    </citation>
    <scope>NUCLEOTIDE SEQUENCE [LARGE SCALE GENOMIC DNA]</scope>
    <source>
        <strain evidence="1 2">9A</strain>
    </source>
</reference>
<sequence length="231" mass="25677">MSAAKMLPPADVDVFVFDVCDTLFYSNTTFDYLNYVLEQKQLGGRRRWLQLLTKRWSPAYLGLAVWQKLAGGDAIKAAALRLLVGIPKEELYALGRSFLKDFLGTRKIARTHELLASSVGSRTRVVLISASLDPIIAALAVALEVEFVSSELDYDGRGRCTGRLRREMSGQKHHALRELAGADLRLAVATDNFTDRALVAGAAYRYVVVHRPADKPFWQDLGPQFIEAYSA</sequence>
<keyword evidence="2" id="KW-1185">Reference proteome</keyword>
<dbReference type="RefSeq" id="WP_173808076.1">
    <property type="nucleotide sequence ID" value="NZ_JABSNP010000001.1"/>
</dbReference>
<comment type="caution">
    <text evidence="1">The sequence shown here is derived from an EMBL/GenBank/DDBJ whole genome shotgun (WGS) entry which is preliminary data.</text>
</comment>
<evidence type="ECO:0000313" key="2">
    <source>
        <dbReference type="Proteomes" id="UP000779507"/>
    </source>
</evidence>
<dbReference type="Gene3D" id="3.40.50.1000">
    <property type="entry name" value="HAD superfamily/HAD-like"/>
    <property type="match status" value="1"/>
</dbReference>
<accession>A0ABX2FLA1</accession>
<dbReference type="InterPro" id="IPR023214">
    <property type="entry name" value="HAD_sf"/>
</dbReference>
<protein>
    <submittedName>
        <fullName evidence="1">Phosphoserine phosphatase</fullName>
    </submittedName>
</protein>
<name>A0ABX2FLA1_9BACT</name>
<gene>
    <name evidence="1" type="ORF">HNP98_000088</name>
</gene>
<proteinExistence type="predicted"/>
<dbReference type="Pfam" id="PF12710">
    <property type="entry name" value="HAD"/>
    <property type="match status" value="1"/>
</dbReference>
<organism evidence="1 2">
    <name type="scientific">Hymenobacter caeli</name>
    <dbReference type="NCBI Taxonomy" id="2735894"/>
    <lineage>
        <taxon>Bacteria</taxon>
        <taxon>Pseudomonadati</taxon>
        <taxon>Bacteroidota</taxon>
        <taxon>Cytophagia</taxon>
        <taxon>Cytophagales</taxon>
        <taxon>Hymenobacteraceae</taxon>
        <taxon>Hymenobacter</taxon>
    </lineage>
</organism>
<dbReference type="InterPro" id="IPR036412">
    <property type="entry name" value="HAD-like_sf"/>
</dbReference>
<dbReference type="EMBL" id="JABSNP010000001">
    <property type="protein sequence ID" value="NRT17285.1"/>
    <property type="molecule type" value="Genomic_DNA"/>
</dbReference>
<evidence type="ECO:0000313" key="1">
    <source>
        <dbReference type="EMBL" id="NRT17285.1"/>
    </source>
</evidence>